<dbReference type="GO" id="GO:0016757">
    <property type="term" value="F:glycosyltransferase activity"/>
    <property type="evidence" value="ECO:0007669"/>
    <property type="project" value="UniProtKB-KW"/>
</dbReference>
<feature type="domain" description="Glycosyltransferase subfamily 4-like N-terminal" evidence="4">
    <location>
        <begin position="31"/>
        <end position="171"/>
    </location>
</feature>
<dbReference type="PANTHER" id="PTHR12526">
    <property type="entry name" value="GLYCOSYLTRANSFERASE"/>
    <property type="match status" value="1"/>
</dbReference>
<gene>
    <name evidence="5" type="ORF">A9Q02_11105</name>
</gene>
<dbReference type="Gene3D" id="3.40.50.2000">
    <property type="entry name" value="Glycogen Phosphorylase B"/>
    <property type="match status" value="2"/>
</dbReference>
<feature type="domain" description="Glycosyl transferase family 1" evidence="3">
    <location>
        <begin position="200"/>
        <end position="353"/>
    </location>
</feature>
<dbReference type="CDD" id="cd03794">
    <property type="entry name" value="GT4_WbuB-like"/>
    <property type="match status" value="1"/>
</dbReference>
<keyword evidence="1" id="KW-0328">Glycosyltransferase</keyword>
<dbReference type="InterPro" id="IPR028098">
    <property type="entry name" value="Glyco_trans_4-like_N"/>
</dbReference>
<sequence>MPSPKTAVTHSSVCMLVTSDLHLDPRVQKEAKSASDAGFDVTVVCRSYTGTPLPYKVIQFAAKRRTSRLAKLVERTLSNLEMIRIATVMRPDIVHANDLDTLPAGYLISRLTGAKLVYDSHEYWPEAGRDIGRAKKIVGYLESFLIRRCNATVTVNRLIAEMLAERYKIPLPTVVMNAPLSVNSSEDENNLESVGIQTVQVLHLGMFHRNRGLEDVVRSARYMDSNIHLTFIGSGDVEQDLRSIATVEGLEDKVSFLPPVASNQVVSTASRYDIGLIMYLPHNLNNQLASPNKLFEYVMAGLALVAPDLPIFREVVNTHQVGVLCEPGNPVAIAAAVNQIARDPETMAAMKRRSLVARKSYTWDSEGEKLLKVYRQLLLPT</sequence>
<reference evidence="5 6" key="1">
    <citation type="submission" date="2016-05" db="EMBL/GenBank/DDBJ databases">
        <authorList>
            <person name="Lavstsen T."/>
            <person name="Jespersen J.S."/>
        </authorList>
    </citation>
    <scope>NUCLEOTIDE SEQUENCE [LARGE SCALE GENOMIC DNA]</scope>
    <source>
        <strain evidence="5 6">B7-9</strain>
    </source>
</reference>
<evidence type="ECO:0000313" key="5">
    <source>
        <dbReference type="EMBL" id="PDV99974.1"/>
    </source>
</evidence>
<protein>
    <submittedName>
        <fullName evidence="5">Uncharacterized protein</fullName>
    </submittedName>
</protein>
<name>A0A2H3LC24_9CHLR</name>
<accession>A0A2H3LC24</accession>
<keyword evidence="2" id="KW-0808">Transferase</keyword>
<evidence type="ECO:0000259" key="4">
    <source>
        <dbReference type="Pfam" id="PF13439"/>
    </source>
</evidence>
<evidence type="ECO:0000256" key="2">
    <source>
        <dbReference type="ARBA" id="ARBA00022679"/>
    </source>
</evidence>
<comment type="caution">
    <text evidence="5">The sequence shown here is derived from an EMBL/GenBank/DDBJ whole genome shotgun (WGS) entry which is preliminary data.</text>
</comment>
<evidence type="ECO:0000313" key="6">
    <source>
        <dbReference type="Proteomes" id="UP000220922"/>
    </source>
</evidence>
<dbReference type="PANTHER" id="PTHR12526:SF629">
    <property type="entry name" value="TEICHURONIC ACID BIOSYNTHESIS GLYCOSYLTRANSFERASE TUAH-RELATED"/>
    <property type="match status" value="1"/>
</dbReference>
<dbReference type="AlphaFoldDB" id="A0A2H3LC24"/>
<proteinExistence type="predicted"/>
<dbReference type="Pfam" id="PF13439">
    <property type="entry name" value="Glyco_transf_4"/>
    <property type="match status" value="1"/>
</dbReference>
<dbReference type="Pfam" id="PF00534">
    <property type="entry name" value="Glycos_transf_1"/>
    <property type="match status" value="1"/>
</dbReference>
<keyword evidence="6" id="KW-1185">Reference proteome</keyword>
<evidence type="ECO:0000256" key="1">
    <source>
        <dbReference type="ARBA" id="ARBA00022676"/>
    </source>
</evidence>
<dbReference type="Proteomes" id="UP000220922">
    <property type="component" value="Unassembled WGS sequence"/>
</dbReference>
<dbReference type="EMBL" id="LYXE01000062">
    <property type="protein sequence ID" value="PDV99974.1"/>
    <property type="molecule type" value="Genomic_DNA"/>
</dbReference>
<dbReference type="SUPFAM" id="SSF53756">
    <property type="entry name" value="UDP-Glycosyltransferase/glycogen phosphorylase"/>
    <property type="match status" value="1"/>
</dbReference>
<organism evidence="5 6">
    <name type="scientific">Candidatus Chloroploca asiatica</name>
    <dbReference type="NCBI Taxonomy" id="1506545"/>
    <lineage>
        <taxon>Bacteria</taxon>
        <taxon>Bacillati</taxon>
        <taxon>Chloroflexota</taxon>
        <taxon>Chloroflexia</taxon>
        <taxon>Chloroflexales</taxon>
        <taxon>Chloroflexineae</taxon>
        <taxon>Oscillochloridaceae</taxon>
        <taxon>Candidatus Chloroploca</taxon>
    </lineage>
</organism>
<dbReference type="InterPro" id="IPR001296">
    <property type="entry name" value="Glyco_trans_1"/>
</dbReference>
<evidence type="ECO:0000259" key="3">
    <source>
        <dbReference type="Pfam" id="PF00534"/>
    </source>
</evidence>
<dbReference type="RefSeq" id="WP_172450671.1">
    <property type="nucleotide sequence ID" value="NZ_LYXE01000062.1"/>
</dbReference>